<evidence type="ECO:0000256" key="1">
    <source>
        <dbReference type="SAM" id="MobiDB-lite"/>
    </source>
</evidence>
<dbReference type="EMBL" id="CAJMWW010000068">
    <property type="protein sequence ID" value="CAE6414931.1"/>
    <property type="molecule type" value="Genomic_DNA"/>
</dbReference>
<reference evidence="2" key="1">
    <citation type="submission" date="2021-01" db="EMBL/GenBank/DDBJ databases">
        <authorList>
            <person name="Kaushik A."/>
        </authorList>
    </citation>
    <scope>NUCLEOTIDE SEQUENCE</scope>
    <source>
        <strain evidence="2">AG3-T5</strain>
    </source>
</reference>
<dbReference type="AlphaFoldDB" id="A0A8H2X354"/>
<organism evidence="2 3">
    <name type="scientific">Rhizoctonia solani</name>
    <dbReference type="NCBI Taxonomy" id="456999"/>
    <lineage>
        <taxon>Eukaryota</taxon>
        <taxon>Fungi</taxon>
        <taxon>Dikarya</taxon>
        <taxon>Basidiomycota</taxon>
        <taxon>Agaricomycotina</taxon>
        <taxon>Agaricomycetes</taxon>
        <taxon>Cantharellales</taxon>
        <taxon>Ceratobasidiaceae</taxon>
        <taxon>Rhizoctonia</taxon>
    </lineage>
</organism>
<gene>
    <name evidence="2" type="ORF">RDB_LOCUS29622</name>
</gene>
<protein>
    <submittedName>
        <fullName evidence="2">Uncharacterized protein</fullName>
    </submittedName>
</protein>
<comment type="caution">
    <text evidence="2">The sequence shown here is derived from an EMBL/GenBank/DDBJ whole genome shotgun (WGS) entry which is preliminary data.</text>
</comment>
<proteinExistence type="predicted"/>
<accession>A0A8H2X354</accession>
<evidence type="ECO:0000313" key="3">
    <source>
        <dbReference type="Proteomes" id="UP000663841"/>
    </source>
</evidence>
<feature type="region of interest" description="Disordered" evidence="1">
    <location>
        <begin position="141"/>
        <end position="223"/>
    </location>
</feature>
<name>A0A8H2X354_9AGAM</name>
<feature type="region of interest" description="Disordered" evidence="1">
    <location>
        <begin position="238"/>
        <end position="274"/>
    </location>
</feature>
<feature type="region of interest" description="Disordered" evidence="1">
    <location>
        <begin position="1"/>
        <end position="45"/>
    </location>
</feature>
<evidence type="ECO:0000313" key="2">
    <source>
        <dbReference type="EMBL" id="CAE6414931.1"/>
    </source>
</evidence>
<dbReference type="Proteomes" id="UP000663841">
    <property type="component" value="Unassembled WGS sequence"/>
</dbReference>
<sequence>MAPTSAEIPEGRDLAEWQQLEDTDDLERQGLTGQRWKGKGKDADYNADVALSSIDEERTAVNGASKSYPPLSEEATEERAVMENLKRWENTERLRRKAARESRTFSTSSAPNPITELTRRASQVLFRRSMDNTRGNVTILRTDSPTALDDLEQQRASAQAGRAKTDDGGNPFQDPSGAASEVALVTPNTTDPFRPGGSSGERQRSDSASTITGGVTPVQPIPQRPALNTIESTFLGAQDRDHAPTPRPIEIPTTPAPQHVYEGGGAVPARISGPEGMRIRKTVAQVQEEEEELEREKQDGRWWTDWLCGLKERRDPGGQGGRTNPFE</sequence>
<feature type="compositionally biased region" description="Low complexity" evidence="1">
    <location>
        <begin position="248"/>
        <end position="257"/>
    </location>
</feature>